<evidence type="ECO:0000313" key="2">
    <source>
        <dbReference type="EMBL" id="PJE30972.1"/>
    </source>
</evidence>
<evidence type="ECO:0000256" key="1">
    <source>
        <dbReference type="SAM" id="MobiDB-lite"/>
    </source>
</evidence>
<comment type="caution">
    <text evidence="2">The sequence shown here is derived from an EMBL/GenBank/DDBJ whole genome shotgun (WGS) entry which is preliminary data.</text>
</comment>
<gene>
    <name evidence="2" type="ORF">CVM52_26115</name>
</gene>
<proteinExistence type="predicted"/>
<dbReference type="Gene3D" id="3.40.50.880">
    <property type="match status" value="1"/>
</dbReference>
<dbReference type="SUPFAM" id="SSF52317">
    <property type="entry name" value="Class I glutamine amidotransferase-like"/>
    <property type="match status" value="1"/>
</dbReference>
<dbReference type="AlphaFoldDB" id="A0A2M8IT45"/>
<accession>A0A2M8IT45</accession>
<keyword evidence="3" id="KW-1185">Reference proteome</keyword>
<feature type="non-terminal residue" evidence="2">
    <location>
        <position position="1"/>
    </location>
</feature>
<dbReference type="CDD" id="cd03143">
    <property type="entry name" value="A4_beta-galactosidase_middle_domain"/>
    <property type="match status" value="1"/>
</dbReference>
<protein>
    <submittedName>
        <fullName evidence="2">LytTR family transcriptional regulator</fullName>
    </submittedName>
</protein>
<dbReference type="Proteomes" id="UP000231553">
    <property type="component" value="Unassembled WGS sequence"/>
</dbReference>
<dbReference type="PANTHER" id="PTHR37464:SF1">
    <property type="entry name" value="BLL2463 PROTEIN"/>
    <property type="match status" value="1"/>
</dbReference>
<dbReference type="EMBL" id="PGTB01000388">
    <property type="protein sequence ID" value="PJE30972.1"/>
    <property type="molecule type" value="Genomic_DNA"/>
</dbReference>
<organism evidence="2 3">
    <name type="scientific">Pseudooceanicola lipolyticus</name>
    <dbReference type="NCBI Taxonomy" id="2029104"/>
    <lineage>
        <taxon>Bacteria</taxon>
        <taxon>Pseudomonadati</taxon>
        <taxon>Pseudomonadota</taxon>
        <taxon>Alphaproteobacteria</taxon>
        <taxon>Rhodobacterales</taxon>
        <taxon>Paracoccaceae</taxon>
        <taxon>Pseudooceanicola</taxon>
    </lineage>
</organism>
<feature type="non-terminal residue" evidence="2">
    <location>
        <position position="308"/>
    </location>
</feature>
<feature type="region of interest" description="Disordered" evidence="1">
    <location>
        <begin position="284"/>
        <end position="308"/>
    </location>
</feature>
<reference evidence="2 3" key="1">
    <citation type="journal article" date="2018" name="Int. J. Syst. Evol. Microbiol.">
        <title>Pseudooceanicola lipolyticus sp. nov., a marine alphaproteobacterium, reclassification of Oceanicola flagellatus as Pseudooceanicola flagellatus comb. nov. and emended description of the genus Pseudooceanicola.</title>
        <authorList>
            <person name="Huang M.-M."/>
            <person name="Guo L.-L."/>
            <person name="Wu Y.-H."/>
            <person name="Lai Q.-L."/>
            <person name="Shao Z.-Z."/>
            <person name="Wang C.-S."/>
            <person name="Wu M."/>
            <person name="Xu X.-W."/>
        </authorList>
    </citation>
    <scope>NUCLEOTIDE SEQUENCE [LARGE SCALE GENOMIC DNA]</scope>
    <source>
        <strain evidence="2 3">157</strain>
    </source>
</reference>
<name>A0A2M8IT45_9RHOB</name>
<dbReference type="InterPro" id="IPR029062">
    <property type="entry name" value="Class_I_gatase-like"/>
</dbReference>
<sequence>TALSLPSELRARVTRFEILGQRSAGALALTDDGLRRREVALIAGRDDREGLELLSPLHYLEQALIPTADLLDGALMDILPANPDVIIMADVATLSAGEQEALGEWIEAGGMLLRFAGPRLAASDVSRQDEAPLMPVRLRAGGRSVGGAMSWGEPKALAAFPENSPFHGLRIPSDVTVSAQVMAQPDPTLADRVIAALSDGTPLVTRKMLGQGQVVLFHVTANAEWSTLPLSGLFVEMLERLAVSSAAKAPSAADLDGTTWTPLQVMDGFGVLSDAGTLPGVDGPALAEAPVGPELRPGLYRSGDRRLA</sequence>
<evidence type="ECO:0000313" key="3">
    <source>
        <dbReference type="Proteomes" id="UP000231553"/>
    </source>
</evidence>
<dbReference type="PANTHER" id="PTHR37464">
    <property type="entry name" value="BLL2463 PROTEIN"/>
    <property type="match status" value="1"/>
</dbReference>